<evidence type="ECO:0000313" key="3">
    <source>
        <dbReference type="Proteomes" id="UP001565368"/>
    </source>
</evidence>
<accession>A0ABR3Q1E0</accession>
<name>A0ABR3Q1E0_9TREE</name>
<feature type="region of interest" description="Disordered" evidence="1">
    <location>
        <begin position="1"/>
        <end position="63"/>
    </location>
</feature>
<gene>
    <name evidence="2" type="ORF">Q8F55_005348</name>
</gene>
<proteinExistence type="predicted"/>
<reference evidence="2 3" key="1">
    <citation type="submission" date="2023-08" db="EMBL/GenBank/DDBJ databases">
        <title>Annotated Genome Sequence of Vanrija albida AlHP1.</title>
        <authorList>
            <person name="Herzog R."/>
        </authorList>
    </citation>
    <scope>NUCLEOTIDE SEQUENCE [LARGE SCALE GENOMIC DNA]</scope>
    <source>
        <strain evidence="2 3">AlHP1</strain>
    </source>
</reference>
<dbReference type="Proteomes" id="UP001565368">
    <property type="component" value="Unassembled WGS sequence"/>
</dbReference>
<dbReference type="EMBL" id="JBBXJM010000004">
    <property type="protein sequence ID" value="KAL1408536.1"/>
    <property type="molecule type" value="Genomic_DNA"/>
</dbReference>
<sequence>MSDLPPITPAGTRTSGGLVRRAGNHPAPDATSDAPHHVVPSFGAGPPTIPRPPSSAPHYPNQHPQLVVSTTTTLYTPAMGRSGITSQDPGSPTRGRIFDIPVANLTPIAESTLKQPISFPKGYGGLQKYRPAPTSEPFETAHPQHYEGPNPPRQHASTLKHVEKNFGHRAPSPAVPSINQPPPPRSKTPNDRQPPTGPDNRLAIPPAPAKKLDDDASRVETFADIRAASPLTVIGGRKGVTVAKPPGPAAKTVSTLVKFGSNQQGHFVNRLSGTPPSLNLAAIWKRAVEEVASDDHVYTLAEVGRLRVGLDDSMNKMLSLVHVASETHQELKNTIGTTLGERKRKTILYDEETARRKETASTMASYQVRKKAKYA</sequence>
<dbReference type="RefSeq" id="XP_069208480.1">
    <property type="nucleotide sequence ID" value="XM_069353838.1"/>
</dbReference>
<evidence type="ECO:0000313" key="2">
    <source>
        <dbReference type="EMBL" id="KAL1408536.1"/>
    </source>
</evidence>
<dbReference type="GeneID" id="95986391"/>
<feature type="region of interest" description="Disordered" evidence="1">
    <location>
        <begin position="124"/>
        <end position="214"/>
    </location>
</feature>
<keyword evidence="3" id="KW-1185">Reference proteome</keyword>
<evidence type="ECO:0000256" key="1">
    <source>
        <dbReference type="SAM" id="MobiDB-lite"/>
    </source>
</evidence>
<organism evidence="2 3">
    <name type="scientific">Vanrija albida</name>
    <dbReference type="NCBI Taxonomy" id="181172"/>
    <lineage>
        <taxon>Eukaryota</taxon>
        <taxon>Fungi</taxon>
        <taxon>Dikarya</taxon>
        <taxon>Basidiomycota</taxon>
        <taxon>Agaricomycotina</taxon>
        <taxon>Tremellomycetes</taxon>
        <taxon>Trichosporonales</taxon>
        <taxon>Trichosporonaceae</taxon>
        <taxon>Vanrija</taxon>
    </lineage>
</organism>
<protein>
    <submittedName>
        <fullName evidence="2">Uncharacterized protein</fullName>
    </submittedName>
</protein>
<comment type="caution">
    <text evidence="2">The sequence shown here is derived from an EMBL/GenBank/DDBJ whole genome shotgun (WGS) entry which is preliminary data.</text>
</comment>
<feature type="region of interest" description="Disordered" evidence="1">
    <location>
        <begin position="78"/>
        <end position="97"/>
    </location>
</feature>